<evidence type="ECO:0000313" key="1">
    <source>
        <dbReference type="EMBL" id="OAP35144.1"/>
    </source>
</evidence>
<dbReference type="EMBL" id="LPUX01000067">
    <property type="protein sequence ID" value="OAP35144.1"/>
    <property type="molecule type" value="Genomic_DNA"/>
</dbReference>
<reference evidence="1 2" key="1">
    <citation type="journal article" date="2016" name="Int. J. Syst. Evol. Microbiol.">
        <title>Ensifer glycinis sp. nov., an novel rhizobial species associated with Glycine spp.</title>
        <authorList>
            <person name="Yan H."/>
            <person name="Yan J."/>
            <person name="Sui X.H."/>
            <person name="Wang E.T."/>
            <person name="Chen W.X."/>
            <person name="Zhang X.X."/>
            <person name="Chen W.F."/>
        </authorList>
    </citation>
    <scope>NUCLEOTIDE SEQUENCE [LARGE SCALE GENOMIC DNA]</scope>
    <source>
        <strain evidence="1 2">CCBAU 23380</strain>
    </source>
</reference>
<proteinExistence type="predicted"/>
<dbReference type="RefSeq" id="WP_064244387.1">
    <property type="nucleotide sequence ID" value="NZ_LPUX01000067.1"/>
</dbReference>
<protein>
    <recommendedName>
        <fullName evidence="3">DUF982 domain-containing protein</fullName>
    </recommendedName>
</protein>
<evidence type="ECO:0000313" key="2">
    <source>
        <dbReference type="Proteomes" id="UP000094025"/>
    </source>
</evidence>
<dbReference type="Pfam" id="PF06169">
    <property type="entry name" value="DUF982"/>
    <property type="match status" value="1"/>
</dbReference>
<evidence type="ECO:0008006" key="3">
    <source>
        <dbReference type="Google" id="ProtNLM"/>
    </source>
</evidence>
<dbReference type="InterPro" id="IPR010385">
    <property type="entry name" value="DUF982"/>
</dbReference>
<dbReference type="Proteomes" id="UP000094025">
    <property type="component" value="Unassembled WGS sequence"/>
</dbReference>
<dbReference type="Gene3D" id="6.10.250.730">
    <property type="match status" value="1"/>
</dbReference>
<gene>
    <name evidence="1" type="ORF">AU381_25645</name>
</gene>
<keyword evidence="2" id="KW-1185">Reference proteome</keyword>
<dbReference type="AlphaFoldDB" id="A0A178XIV2"/>
<name>A0A178XIV2_9HYPH</name>
<accession>A0A178XIV2</accession>
<organism evidence="1 2">
    <name type="scientific">Sinorhizobium glycinis</name>
    <dbReference type="NCBI Taxonomy" id="1472378"/>
    <lineage>
        <taxon>Bacteria</taxon>
        <taxon>Pseudomonadati</taxon>
        <taxon>Pseudomonadota</taxon>
        <taxon>Alphaproteobacteria</taxon>
        <taxon>Hyphomicrobiales</taxon>
        <taxon>Rhizobiaceae</taxon>
        <taxon>Sinorhizobium/Ensifer group</taxon>
        <taxon>Sinorhizobium</taxon>
    </lineage>
</organism>
<sequence>MKEALWRVPLSVTLQNGMPRLFRGPYDALDFLEYEWPSHGKWHHRAIRDCRAALSGIVAAQIARASFAAACAEASLALKDAQAAGVSERSAKAAAERQH</sequence>
<comment type="caution">
    <text evidence="1">The sequence shown here is derived from an EMBL/GenBank/DDBJ whole genome shotgun (WGS) entry which is preliminary data.</text>
</comment>
<dbReference type="OrthoDB" id="8420210at2"/>